<dbReference type="OMA" id="HNEGVNM"/>
<sequence>MAFLFTRPDPSYHKFLHIKPFFPSQNPKFVSSCPRNPKFLSASLSPPLKQTFTSSRSICLRSRSSDSSIWKCRSERSEISPEYENSGHGSLDAGSGLPESGWDLQAMAAKMGDPFLQAARSASKWFHDYFEKQRNSSMEVVNTEKEDCGDWDWERWKRHFKEVEEQEKLVSVLKAQLRDAVQREDYNEAAKLKVAIAAAAVNDTVGRVLSRLNKALKEERYEDAAFIRDNAGAGLVGWWAGISEDSTDPYGRIFHISSAHGRYVARSYSSRQLATASRGVPLFEIYVTVNNEGEYKLQAVYLSRNTDNGGDMSTAVTKPTDACKVDPLNGNVEVKPDFVIPENIEELEDGEEKDDDVDMADEGLTKILNILRDMIPGGKVKVVKVIAPGKVDRDLISKVFEQIMDEDDEENDMEASLGSVEEVEVNAESGSDEIELDVDEDSDFSEDQREIAVKLVIGGLVQKMSSGISSKTPVRVPATLAKRNHSSFSLCIKKDNAQSEYGVKRLNSSEKSSRLTTQDRLTRVTSDFTKVLVTGEKIPVKVIRDVGDFINLALKQAQNRQDLSGCTVFNRIEIPATTSDPLSGLYIGAHGPHSSEVINLRCRFGQWPEDGTISKSRDLEFYEYVEALKLTGDPYVPAGQVAFRAKIGKRNQMPHKGIIPEEFGVVARYKGQGRLAEPGFKNPRWVDGELVVLDGKHIKSGPMVGFVYWAPEYHFLVFFNRLRLQS</sequence>
<dbReference type="PANTHER" id="PTHR33917:SF3">
    <property type="entry name" value="PROTEIN EXECUTER 1, CHLOROPLASTIC"/>
    <property type="match status" value="1"/>
</dbReference>
<accession>U5CZ29</accession>
<dbReference type="HOGENOM" id="CLU_019201_0_0_1"/>
<organism evidence="1 2">
    <name type="scientific">Amborella trichopoda</name>
    <dbReference type="NCBI Taxonomy" id="13333"/>
    <lineage>
        <taxon>Eukaryota</taxon>
        <taxon>Viridiplantae</taxon>
        <taxon>Streptophyta</taxon>
        <taxon>Embryophyta</taxon>
        <taxon>Tracheophyta</taxon>
        <taxon>Spermatophyta</taxon>
        <taxon>Magnoliopsida</taxon>
        <taxon>Amborellales</taxon>
        <taxon>Amborellaceae</taxon>
        <taxon>Amborella</taxon>
    </lineage>
</organism>
<reference evidence="2" key="1">
    <citation type="journal article" date="2013" name="Science">
        <title>The Amborella genome and the evolution of flowering plants.</title>
        <authorList>
            <consortium name="Amborella Genome Project"/>
        </authorList>
    </citation>
    <scope>NUCLEOTIDE SEQUENCE [LARGE SCALE GENOMIC DNA]</scope>
</reference>
<evidence type="ECO:0000313" key="1">
    <source>
        <dbReference type="EMBL" id="ERN14397.1"/>
    </source>
</evidence>
<dbReference type="GO" id="GO:0042651">
    <property type="term" value="C:thylakoid membrane"/>
    <property type="evidence" value="ECO:0000318"/>
    <property type="project" value="GO_Central"/>
</dbReference>
<keyword evidence="2" id="KW-1185">Reference proteome</keyword>
<dbReference type="GO" id="GO:0000304">
    <property type="term" value="P:response to singlet oxygen"/>
    <property type="evidence" value="ECO:0000318"/>
    <property type="project" value="GO_Central"/>
</dbReference>
<dbReference type="eggNOG" id="ENOG502QQS3">
    <property type="taxonomic scope" value="Eukaryota"/>
</dbReference>
<gene>
    <name evidence="1" type="ORF">AMTR_s00033p00235330</name>
</gene>
<dbReference type="STRING" id="13333.U5CZ29"/>
<dbReference type="PANTHER" id="PTHR33917">
    <property type="entry name" value="PROTEIN EXECUTER 1, CHLOROPLASTIC"/>
    <property type="match status" value="1"/>
</dbReference>
<dbReference type="InterPro" id="IPR044680">
    <property type="entry name" value="EX1/2"/>
</dbReference>
<dbReference type="Pfam" id="PF12014">
    <property type="entry name" value="Cyclin_D1_bind"/>
    <property type="match status" value="1"/>
</dbReference>
<dbReference type="Gramene" id="ERN14397">
    <property type="protein sequence ID" value="ERN14397"/>
    <property type="gene ID" value="AMTR_s00033p00235330"/>
</dbReference>
<name>U5CZ29_AMBTC</name>
<protein>
    <submittedName>
        <fullName evidence="1">Uncharacterized protein</fullName>
    </submittedName>
</protein>
<dbReference type="Proteomes" id="UP000017836">
    <property type="component" value="Unassembled WGS sequence"/>
</dbReference>
<proteinExistence type="predicted"/>
<dbReference type="KEGG" id="atr:18442653"/>
<dbReference type="EMBL" id="KI392557">
    <property type="protein sequence ID" value="ERN14397.1"/>
    <property type="molecule type" value="Genomic_DNA"/>
</dbReference>
<evidence type="ECO:0000313" key="2">
    <source>
        <dbReference type="Proteomes" id="UP000017836"/>
    </source>
</evidence>
<dbReference type="AlphaFoldDB" id="U5CZ29"/>
<dbReference type="OrthoDB" id="722566at2759"/>
<dbReference type="GO" id="GO:0010343">
    <property type="term" value="P:singlet oxygen-mediated programmed cell death"/>
    <property type="evidence" value="ECO:0007669"/>
    <property type="project" value="EnsemblPlants"/>
</dbReference>